<evidence type="ECO:0000313" key="8">
    <source>
        <dbReference type="EMBL" id="MBB4622484.1"/>
    </source>
</evidence>
<evidence type="ECO:0000256" key="3">
    <source>
        <dbReference type="ARBA" id="ARBA00023295"/>
    </source>
</evidence>
<feature type="chain" id="PRO_5046069549" evidence="4">
    <location>
        <begin position="20"/>
        <end position="603"/>
    </location>
</feature>
<comment type="caution">
    <text evidence="8">The sequence shown here is derived from an EMBL/GenBank/DDBJ whole genome shotgun (WGS) entry which is preliminary data.</text>
</comment>
<dbReference type="PANTHER" id="PTHR42732:SF2">
    <property type="entry name" value="BETA-MANNOSIDASE"/>
    <property type="match status" value="1"/>
</dbReference>
<dbReference type="InterPro" id="IPR008979">
    <property type="entry name" value="Galactose-bd-like_sf"/>
</dbReference>
<dbReference type="EMBL" id="JACHOC010000004">
    <property type="protein sequence ID" value="MBB4622484.1"/>
    <property type="molecule type" value="Genomic_DNA"/>
</dbReference>
<keyword evidence="4" id="KW-0732">Signal</keyword>
<dbReference type="SUPFAM" id="SSF51445">
    <property type="entry name" value="(Trans)glycosidases"/>
    <property type="match status" value="1"/>
</dbReference>
<evidence type="ECO:0000256" key="2">
    <source>
        <dbReference type="ARBA" id="ARBA00022801"/>
    </source>
</evidence>
<dbReference type="Pfam" id="PF02836">
    <property type="entry name" value="Glyco_hydro_2_C"/>
    <property type="match status" value="1"/>
</dbReference>
<feature type="domain" description="Glycoside hydrolase family 2 catalytic" evidence="6">
    <location>
        <begin position="349"/>
        <end position="477"/>
    </location>
</feature>
<dbReference type="RefSeq" id="WP_183670858.1">
    <property type="nucleotide sequence ID" value="NZ_BMPB01000013.1"/>
</dbReference>
<dbReference type="SUPFAM" id="SSF49785">
    <property type="entry name" value="Galactose-binding domain-like"/>
    <property type="match status" value="1"/>
</dbReference>
<evidence type="ECO:0000259" key="6">
    <source>
        <dbReference type="Pfam" id="PF02836"/>
    </source>
</evidence>
<accession>A0ABR6KNR7</accession>
<protein>
    <submittedName>
        <fullName evidence="8">Beta-galactosidase/beta-glucuronidase</fullName>
    </submittedName>
</protein>
<dbReference type="Proteomes" id="UP000533637">
    <property type="component" value="Unassembled WGS sequence"/>
</dbReference>
<feature type="domain" description="Glycoside hydrolase family 2 immunoglobulin-like beta-sandwich" evidence="5">
    <location>
        <begin position="213"/>
        <end position="306"/>
    </location>
</feature>
<keyword evidence="9" id="KW-1185">Reference proteome</keyword>
<dbReference type="Gene3D" id="2.60.40.10">
    <property type="entry name" value="Immunoglobulins"/>
    <property type="match status" value="1"/>
</dbReference>
<organism evidence="8 9">
    <name type="scientific">Parabacteroides faecis</name>
    <dbReference type="NCBI Taxonomy" id="1217282"/>
    <lineage>
        <taxon>Bacteria</taxon>
        <taxon>Pseudomonadati</taxon>
        <taxon>Bacteroidota</taxon>
        <taxon>Bacteroidia</taxon>
        <taxon>Bacteroidales</taxon>
        <taxon>Tannerellaceae</taxon>
        <taxon>Parabacteroides</taxon>
    </lineage>
</organism>
<keyword evidence="2" id="KW-0378">Hydrolase</keyword>
<name>A0ABR6KNR7_9BACT</name>
<evidence type="ECO:0000256" key="1">
    <source>
        <dbReference type="ARBA" id="ARBA00007401"/>
    </source>
</evidence>
<dbReference type="InterPro" id="IPR006103">
    <property type="entry name" value="Glyco_hydro_2_cat"/>
</dbReference>
<dbReference type="Gene3D" id="2.60.120.260">
    <property type="entry name" value="Galactose-binding domain-like"/>
    <property type="match status" value="1"/>
</dbReference>
<reference evidence="8 9" key="1">
    <citation type="submission" date="2020-08" db="EMBL/GenBank/DDBJ databases">
        <title>Genomic Encyclopedia of Type Strains, Phase IV (KMG-IV): sequencing the most valuable type-strain genomes for metagenomic binning, comparative biology and taxonomic classification.</title>
        <authorList>
            <person name="Goeker M."/>
        </authorList>
    </citation>
    <scope>NUCLEOTIDE SEQUENCE [LARGE SCALE GENOMIC DNA]</scope>
    <source>
        <strain evidence="8 9">DSM 102983</strain>
    </source>
</reference>
<evidence type="ECO:0000259" key="7">
    <source>
        <dbReference type="Pfam" id="PF02837"/>
    </source>
</evidence>
<dbReference type="PANTHER" id="PTHR42732">
    <property type="entry name" value="BETA-GALACTOSIDASE"/>
    <property type="match status" value="1"/>
</dbReference>
<proteinExistence type="inferred from homology"/>
<dbReference type="Pfam" id="PF00703">
    <property type="entry name" value="Glyco_hydro_2"/>
    <property type="match status" value="1"/>
</dbReference>
<feature type="signal peptide" evidence="4">
    <location>
        <begin position="1"/>
        <end position="19"/>
    </location>
</feature>
<gene>
    <name evidence="8" type="ORF">GGQ57_002384</name>
</gene>
<dbReference type="InterPro" id="IPR017853">
    <property type="entry name" value="GH"/>
</dbReference>
<sequence length="603" mass="68389">MKKTLLVCCALALTVCAQAQWKPAGDKIKTKWAEQINPKNVLPEYPRPQLERTDWVNLNGEWEYAIKPKGEVEPQAFDGNILVPFAIESSLSGVQKEVGDANELWYKRTFSVPANWKNKDIVLNFGAVDWKADVFINDVLIGSHQGGFTPFSFNITPYLNGKSNQKLVVRVWDPSDKGYQPRGKQTSNPEGIWYTPVTGIWQTVWIEPVATNHITSVKSIPNIDNGTMNVTVGTSMPCNTSIVEVKLMDKGQVVASAKGIQGKELRLAVQNPTLWDTTNPYLYDMKVSLVKDGKVLDDVKSYTAFRKISAKRDANGVMRMQLNNKNLFHYGPLDQGWWPDGLYTAPTDEALLYDIIKTKEWGFNMIRKHVKVEPSRWYYHCDKEGILVWQDMPSGDMGNQWAPHTYNGGTDKERSSASIANYYQEWKEIMDLCVSHPSIVVWVPFNEAWGQFDTEKVAEWTKNYDPSRLVNPASGGNHRACGDILDLHNYPGPNMFLYDPQRVTVLGEYGGIGLPLENHLWWNKRNWGYVQFKNSDEVTAEYVKYANELKDMVDRGFSAAVYTQTTDVEGEVNGLMTYDRKEIKINEAAVKKANQAVINQLSK</sequence>
<dbReference type="InterPro" id="IPR013783">
    <property type="entry name" value="Ig-like_fold"/>
</dbReference>
<dbReference type="SUPFAM" id="SSF49303">
    <property type="entry name" value="beta-Galactosidase/glucuronidase domain"/>
    <property type="match status" value="1"/>
</dbReference>
<keyword evidence="3" id="KW-0326">Glycosidase</keyword>
<dbReference type="Gene3D" id="3.20.20.80">
    <property type="entry name" value="Glycosidases"/>
    <property type="match status" value="1"/>
</dbReference>
<comment type="similarity">
    <text evidence="1">Belongs to the glycosyl hydrolase 2 family.</text>
</comment>
<dbReference type="InterPro" id="IPR006104">
    <property type="entry name" value="Glyco_hydro_2_N"/>
</dbReference>
<dbReference type="Pfam" id="PF02837">
    <property type="entry name" value="Glyco_hydro_2_N"/>
    <property type="match status" value="1"/>
</dbReference>
<feature type="domain" description="Glycosyl hydrolases family 2 sugar binding" evidence="7">
    <location>
        <begin position="101"/>
        <end position="177"/>
    </location>
</feature>
<dbReference type="InterPro" id="IPR036156">
    <property type="entry name" value="Beta-gal/glucu_dom_sf"/>
</dbReference>
<evidence type="ECO:0000256" key="4">
    <source>
        <dbReference type="SAM" id="SignalP"/>
    </source>
</evidence>
<dbReference type="InterPro" id="IPR006102">
    <property type="entry name" value="Ig-like_GH2"/>
</dbReference>
<evidence type="ECO:0000313" key="9">
    <source>
        <dbReference type="Proteomes" id="UP000533637"/>
    </source>
</evidence>
<evidence type="ECO:0000259" key="5">
    <source>
        <dbReference type="Pfam" id="PF00703"/>
    </source>
</evidence>
<dbReference type="InterPro" id="IPR051913">
    <property type="entry name" value="GH2_Domain-Containing"/>
</dbReference>